<evidence type="ECO:0000256" key="5">
    <source>
        <dbReference type="ARBA" id="ARBA00023034"/>
    </source>
</evidence>
<dbReference type="STRING" id="92947.BVG79_01630"/>
<keyword evidence="7" id="KW-0325">Glycoprotein</keyword>
<name>A0A1W6P0K2_9RHOB</name>
<keyword evidence="4" id="KW-1133">Transmembrane helix</keyword>
<dbReference type="GO" id="GO:0016051">
    <property type="term" value="P:carbohydrate biosynthetic process"/>
    <property type="evidence" value="ECO:0007669"/>
    <property type="project" value="InterPro"/>
</dbReference>
<dbReference type="AlphaFoldDB" id="A0A1W6P0K2"/>
<dbReference type="GO" id="GO:0016020">
    <property type="term" value="C:membrane"/>
    <property type="evidence" value="ECO:0007669"/>
    <property type="project" value="InterPro"/>
</dbReference>
<evidence type="ECO:0000256" key="1">
    <source>
        <dbReference type="ARBA" id="ARBA00004323"/>
    </source>
</evidence>
<accession>A0A1W6P0K2</accession>
<dbReference type="KEGG" id="kro:BVG79_01630"/>
<keyword evidence="3" id="KW-0812">Transmembrane</keyword>
<evidence type="ECO:0000256" key="4">
    <source>
        <dbReference type="ARBA" id="ARBA00022989"/>
    </source>
</evidence>
<keyword evidence="9" id="KW-1185">Reference proteome</keyword>
<evidence type="ECO:0000256" key="7">
    <source>
        <dbReference type="ARBA" id="ARBA00023180"/>
    </source>
</evidence>
<reference evidence="8 9" key="1">
    <citation type="submission" date="2017-02" db="EMBL/GenBank/DDBJ databases">
        <title>Ketogulonicigenium robustum SPU B003 Genome sequencing and assembly.</title>
        <authorList>
            <person name="Li Y."/>
            <person name="Liu L."/>
            <person name="Wang C."/>
            <person name="Zhang M."/>
            <person name="Zhang T."/>
            <person name="Zhang Y."/>
        </authorList>
    </citation>
    <scope>NUCLEOTIDE SEQUENCE [LARGE SCALE GENOMIC DNA]</scope>
    <source>
        <strain evidence="8 9">SPU_B003</strain>
    </source>
</reference>
<organism evidence="8 9">
    <name type="scientific">Ketogulonicigenium robustum</name>
    <dbReference type="NCBI Taxonomy" id="92947"/>
    <lineage>
        <taxon>Bacteria</taxon>
        <taxon>Pseudomonadati</taxon>
        <taxon>Pseudomonadota</taxon>
        <taxon>Alphaproteobacteria</taxon>
        <taxon>Rhodobacterales</taxon>
        <taxon>Roseobacteraceae</taxon>
        <taxon>Ketogulonicigenium</taxon>
    </lineage>
</organism>
<comment type="subcellular location">
    <subcellularLocation>
        <location evidence="1">Golgi apparatus membrane</location>
        <topology evidence="1">Single-pass type II membrane protein</topology>
    </subcellularLocation>
</comment>
<dbReference type="PANTHER" id="PTHR12137:SF54">
    <property type="entry name" value="CARBOHYDRATE SULFOTRANSFERASE"/>
    <property type="match status" value="1"/>
</dbReference>
<dbReference type="EMBL" id="CP019937">
    <property type="protein sequence ID" value="ARO14974.1"/>
    <property type="molecule type" value="Genomic_DNA"/>
</dbReference>
<dbReference type="InterPro" id="IPR005331">
    <property type="entry name" value="Sulfotransferase"/>
</dbReference>
<dbReference type="Proteomes" id="UP000242447">
    <property type="component" value="Chromosome"/>
</dbReference>
<proteinExistence type="predicted"/>
<dbReference type="PANTHER" id="PTHR12137">
    <property type="entry name" value="CARBOHYDRATE SULFOTRANSFERASE"/>
    <property type="match status" value="1"/>
</dbReference>
<protein>
    <recommendedName>
        <fullName evidence="10">Sulfotransferase family protein</fullName>
    </recommendedName>
</protein>
<keyword evidence="2" id="KW-0808">Transferase</keyword>
<dbReference type="InterPro" id="IPR018011">
    <property type="entry name" value="Carb_sulfotrans_8-10"/>
</dbReference>
<keyword evidence="6" id="KW-0472">Membrane</keyword>
<keyword evidence="5" id="KW-0333">Golgi apparatus</keyword>
<sequence length="288" mass="33650">MVGYFLKVVHQKKACEMSFPGTWMTESESMIYRVVPKCACSTIGQIMYYSDHGSFFDGDIHDSTKGLHKWNQPESQPLITEAVTAHNAYVFTCVRNPYTRILSSFFDKIAGIQRNGRRYRGNLVPQLVQKYGIEVGSPEDEFDFDQIKSFRRFLLFARDTIRFRKPMEPDIHWSAMSGHIATFIANGGRYNSIFWTEKFNDGMDKVLKKSKTPNKVDIKSIPRFNESEGHGPKRLYPVEDYFDDLSMHLMFEIYKRDFRLYKYDFENPANKNPIGEIDLDEVHKKLAR</sequence>
<evidence type="ECO:0000313" key="9">
    <source>
        <dbReference type="Proteomes" id="UP000242447"/>
    </source>
</evidence>
<dbReference type="GO" id="GO:0008146">
    <property type="term" value="F:sulfotransferase activity"/>
    <property type="evidence" value="ECO:0007669"/>
    <property type="project" value="InterPro"/>
</dbReference>
<dbReference type="Pfam" id="PF03567">
    <property type="entry name" value="Sulfotransfer_2"/>
    <property type="match status" value="1"/>
</dbReference>
<evidence type="ECO:0000256" key="2">
    <source>
        <dbReference type="ARBA" id="ARBA00022679"/>
    </source>
</evidence>
<evidence type="ECO:0008006" key="10">
    <source>
        <dbReference type="Google" id="ProtNLM"/>
    </source>
</evidence>
<evidence type="ECO:0000256" key="3">
    <source>
        <dbReference type="ARBA" id="ARBA00022692"/>
    </source>
</evidence>
<evidence type="ECO:0000313" key="8">
    <source>
        <dbReference type="EMBL" id="ARO14974.1"/>
    </source>
</evidence>
<gene>
    <name evidence="8" type="ORF">BVG79_01630</name>
</gene>
<evidence type="ECO:0000256" key="6">
    <source>
        <dbReference type="ARBA" id="ARBA00023136"/>
    </source>
</evidence>